<sequence>MKIVMFHYNRDASAVYRQNNDPCTGARRGNQLVSNCFLANGYADRLLWEEAASLKPKKPQEFAIPGNWQ</sequence>
<organism evidence="1 2">
    <name type="scientific">Desulfobulbus propionicus (strain ATCC 33891 / DSM 2032 / VKM B-1956 / 1pr3)</name>
    <dbReference type="NCBI Taxonomy" id="577650"/>
    <lineage>
        <taxon>Bacteria</taxon>
        <taxon>Pseudomonadati</taxon>
        <taxon>Thermodesulfobacteriota</taxon>
        <taxon>Desulfobulbia</taxon>
        <taxon>Desulfobulbales</taxon>
        <taxon>Desulfobulbaceae</taxon>
        <taxon>Desulfobulbus</taxon>
    </lineage>
</organism>
<protein>
    <submittedName>
        <fullName evidence="1">Uncharacterized protein</fullName>
    </submittedName>
</protein>
<proteinExistence type="predicted"/>
<gene>
    <name evidence="1" type="ordered locus">Despr_2159</name>
</gene>
<evidence type="ECO:0000313" key="2">
    <source>
        <dbReference type="Proteomes" id="UP000006365"/>
    </source>
</evidence>
<name>A0A7U3YMV5_DESPD</name>
<dbReference type="Proteomes" id="UP000006365">
    <property type="component" value="Chromosome"/>
</dbReference>
<dbReference type="KEGG" id="dpr:Despr_2159"/>
<dbReference type="RefSeq" id="WP_015724843.1">
    <property type="nucleotide sequence ID" value="NC_014972.1"/>
</dbReference>
<dbReference type="AlphaFoldDB" id="A0A7U3YMV5"/>
<evidence type="ECO:0000313" key="1">
    <source>
        <dbReference type="EMBL" id="ADW18304.1"/>
    </source>
</evidence>
<accession>A0A7U3YMV5</accession>
<reference evidence="1 2" key="1">
    <citation type="journal article" date="2011" name="Stand. Genomic Sci.">
        <title>Complete genome sequence of Desulfobulbus propionicus type strain (1pr3).</title>
        <authorList>
            <person name="Pagani I."/>
            <person name="Lapidus A."/>
            <person name="Nolan M."/>
            <person name="Lucas S."/>
            <person name="Hammon N."/>
            <person name="Deshpande S."/>
            <person name="Cheng J.F."/>
            <person name="Chertkov O."/>
            <person name="Davenport K."/>
            <person name="Tapia R."/>
            <person name="Han C."/>
            <person name="Goodwin L."/>
            <person name="Pitluck S."/>
            <person name="Liolios K."/>
            <person name="Mavromatis K."/>
            <person name="Ivanova N."/>
            <person name="Mikhailova N."/>
            <person name="Pati A."/>
            <person name="Chen A."/>
            <person name="Palaniappan K."/>
            <person name="Land M."/>
            <person name="Hauser L."/>
            <person name="Chang Y.J."/>
            <person name="Jeffries C.D."/>
            <person name="Detter J.C."/>
            <person name="Brambilla E."/>
            <person name="Kannan K.P."/>
            <person name="Djao O.D."/>
            <person name="Rohde M."/>
            <person name="Pukall R."/>
            <person name="Spring S."/>
            <person name="Goker M."/>
            <person name="Sikorski J."/>
            <person name="Woyke T."/>
            <person name="Bristow J."/>
            <person name="Eisen J.A."/>
            <person name="Markowitz V."/>
            <person name="Hugenholtz P."/>
            <person name="Kyrpides N.C."/>
            <person name="Klenk H.P."/>
        </authorList>
    </citation>
    <scope>NUCLEOTIDE SEQUENCE [LARGE SCALE GENOMIC DNA]</scope>
    <source>
        <strain evidence="2">ATCC 33891 / DSM 2032 / 1pr3</strain>
    </source>
</reference>
<keyword evidence="2" id="KW-1185">Reference proteome</keyword>
<dbReference type="EMBL" id="CP002364">
    <property type="protein sequence ID" value="ADW18304.1"/>
    <property type="molecule type" value="Genomic_DNA"/>
</dbReference>